<feature type="chain" id="PRO_5040875940" evidence="1">
    <location>
        <begin position="21"/>
        <end position="74"/>
    </location>
</feature>
<dbReference type="AlphaFoldDB" id="A0A9W8UNV2"/>
<comment type="caution">
    <text evidence="2">The sequence shown here is derived from an EMBL/GenBank/DDBJ whole genome shotgun (WGS) entry which is preliminary data.</text>
</comment>
<evidence type="ECO:0000313" key="3">
    <source>
        <dbReference type="Proteomes" id="UP001144673"/>
    </source>
</evidence>
<dbReference type="GeneID" id="80887810"/>
<keyword evidence="3" id="KW-1185">Reference proteome</keyword>
<sequence length="74" mass="8430">MRTFAVIVYTLSQLARFAHGAEDPLGGILEDLLGDEGDNKRRLIYRVVSAAFPMALLNDRREASYFERSRRLLS</sequence>
<dbReference type="KEGG" id="amus:LMH87_000651"/>
<accession>A0A9W8UNV2</accession>
<evidence type="ECO:0000256" key="1">
    <source>
        <dbReference type="SAM" id="SignalP"/>
    </source>
</evidence>
<keyword evidence="1" id="KW-0732">Signal</keyword>
<evidence type="ECO:0000313" key="2">
    <source>
        <dbReference type="EMBL" id="KAJ4155404.1"/>
    </source>
</evidence>
<feature type="signal peptide" evidence="1">
    <location>
        <begin position="1"/>
        <end position="20"/>
    </location>
</feature>
<proteinExistence type="predicted"/>
<name>A0A9W8UNV2_AKAMU</name>
<organism evidence="2 3">
    <name type="scientific">Akanthomyces muscarius</name>
    <name type="common">Entomopathogenic fungus</name>
    <name type="synonym">Lecanicillium muscarium</name>
    <dbReference type="NCBI Taxonomy" id="2231603"/>
    <lineage>
        <taxon>Eukaryota</taxon>
        <taxon>Fungi</taxon>
        <taxon>Dikarya</taxon>
        <taxon>Ascomycota</taxon>
        <taxon>Pezizomycotina</taxon>
        <taxon>Sordariomycetes</taxon>
        <taxon>Hypocreomycetidae</taxon>
        <taxon>Hypocreales</taxon>
        <taxon>Cordycipitaceae</taxon>
        <taxon>Akanthomyces</taxon>
    </lineage>
</organism>
<gene>
    <name evidence="2" type="ORF">LMH87_000651</name>
</gene>
<dbReference type="Proteomes" id="UP001144673">
    <property type="component" value="Chromosome 6"/>
</dbReference>
<dbReference type="EMBL" id="JAJHUN010000007">
    <property type="protein sequence ID" value="KAJ4155404.1"/>
    <property type="molecule type" value="Genomic_DNA"/>
</dbReference>
<protein>
    <submittedName>
        <fullName evidence="2">Uncharacterized protein</fullName>
    </submittedName>
</protein>
<reference evidence="2" key="1">
    <citation type="journal article" date="2023" name="Access Microbiol">
        <title>De-novo genome assembly for Akanthomyces muscarius, a biocontrol agent of insect agricultural pests.</title>
        <authorList>
            <person name="Erdos Z."/>
            <person name="Studholme D.J."/>
            <person name="Raymond B."/>
            <person name="Sharma M."/>
        </authorList>
    </citation>
    <scope>NUCLEOTIDE SEQUENCE</scope>
    <source>
        <strain evidence="2">Ve6</strain>
    </source>
</reference>
<dbReference type="RefSeq" id="XP_056055528.1">
    <property type="nucleotide sequence ID" value="XM_056198593.1"/>
</dbReference>